<dbReference type="PROSITE" id="PS50894">
    <property type="entry name" value="HPT"/>
    <property type="match status" value="1"/>
</dbReference>
<protein>
    <recommendedName>
        <fullName evidence="3">HPt domain-containing protein</fullName>
    </recommendedName>
</protein>
<dbReference type="Proteomes" id="UP000233293">
    <property type="component" value="Unassembled WGS sequence"/>
</dbReference>
<dbReference type="SUPFAM" id="SSF47226">
    <property type="entry name" value="Histidine-containing phosphotransfer domain, HPT domain"/>
    <property type="match status" value="1"/>
</dbReference>
<proteinExistence type="predicted"/>
<evidence type="ECO:0000313" key="4">
    <source>
        <dbReference type="EMBL" id="PKU23257.1"/>
    </source>
</evidence>
<dbReference type="EMBL" id="PIUM01000022">
    <property type="protein sequence ID" value="PKU23257.1"/>
    <property type="molecule type" value="Genomic_DNA"/>
</dbReference>
<dbReference type="Pfam" id="PF01627">
    <property type="entry name" value="Hpt"/>
    <property type="match status" value="1"/>
</dbReference>
<evidence type="ECO:0000256" key="2">
    <source>
        <dbReference type="PROSITE-ProRule" id="PRU00110"/>
    </source>
</evidence>
<dbReference type="AlphaFoldDB" id="A0A2N3PS77"/>
<gene>
    <name evidence="4" type="ORF">CWS72_17685</name>
</gene>
<evidence type="ECO:0000313" key="5">
    <source>
        <dbReference type="Proteomes" id="UP000233293"/>
    </source>
</evidence>
<dbReference type="InterPro" id="IPR008207">
    <property type="entry name" value="Sig_transdc_His_kin_Hpt_dom"/>
</dbReference>
<evidence type="ECO:0000259" key="3">
    <source>
        <dbReference type="PROSITE" id="PS50894"/>
    </source>
</evidence>
<organism evidence="4 5">
    <name type="scientific">Telmatospirillum siberiense</name>
    <dbReference type="NCBI Taxonomy" id="382514"/>
    <lineage>
        <taxon>Bacteria</taxon>
        <taxon>Pseudomonadati</taxon>
        <taxon>Pseudomonadota</taxon>
        <taxon>Alphaproteobacteria</taxon>
        <taxon>Rhodospirillales</taxon>
        <taxon>Rhodospirillaceae</taxon>
        <taxon>Telmatospirillum</taxon>
    </lineage>
</organism>
<dbReference type="InterPro" id="IPR036641">
    <property type="entry name" value="HPT_dom_sf"/>
</dbReference>
<dbReference type="Gene3D" id="1.20.120.160">
    <property type="entry name" value="HPT domain"/>
    <property type="match status" value="1"/>
</dbReference>
<evidence type="ECO:0000256" key="1">
    <source>
        <dbReference type="ARBA" id="ARBA00023012"/>
    </source>
</evidence>
<accession>A0A2N3PS77</accession>
<reference evidence="5" key="1">
    <citation type="submission" date="2017-12" db="EMBL/GenBank/DDBJ databases">
        <title>Draft genome sequence of Telmatospirillum siberiense 26-4b1T, an acidotolerant peatland alphaproteobacterium potentially involved in sulfur cycling.</title>
        <authorList>
            <person name="Hausmann B."/>
            <person name="Pjevac P."/>
            <person name="Schreck K."/>
            <person name="Herbold C.W."/>
            <person name="Daims H."/>
            <person name="Wagner M."/>
            <person name="Pester M."/>
            <person name="Loy A."/>
        </authorList>
    </citation>
    <scope>NUCLEOTIDE SEQUENCE [LARGE SCALE GENOMIC DNA]</scope>
    <source>
        <strain evidence="5">26-4b1</strain>
    </source>
</reference>
<comment type="caution">
    <text evidence="4">The sequence shown here is derived from an EMBL/GenBank/DDBJ whole genome shotgun (WGS) entry which is preliminary data.</text>
</comment>
<keyword evidence="1" id="KW-0902">Two-component regulatory system</keyword>
<keyword evidence="2" id="KW-0597">Phosphoprotein</keyword>
<feature type="domain" description="HPt" evidence="3">
    <location>
        <begin position="28"/>
        <end position="121"/>
    </location>
</feature>
<feature type="modified residue" description="Phosphohistidine" evidence="2">
    <location>
        <position position="67"/>
    </location>
</feature>
<sequence>MMKVGQMTSWNSEKILDPGPLTEAFGSIDADARKTLELFLTSTRPLLGALQMKLLTGDLSGAAAAAHSAKGAANVTGAFRLGSLCAEICTLLRQGDGERAQALAIGLPDAFAEVQEAIRRL</sequence>
<keyword evidence="5" id="KW-1185">Reference proteome</keyword>
<name>A0A2N3PS77_9PROT</name>
<dbReference type="GO" id="GO:0000160">
    <property type="term" value="P:phosphorelay signal transduction system"/>
    <property type="evidence" value="ECO:0007669"/>
    <property type="project" value="UniProtKB-KW"/>
</dbReference>
<dbReference type="GO" id="GO:0004672">
    <property type="term" value="F:protein kinase activity"/>
    <property type="evidence" value="ECO:0007669"/>
    <property type="project" value="UniProtKB-ARBA"/>
</dbReference>